<reference evidence="2 3" key="2">
    <citation type="journal article" date="2021" name="Genomics">
        <title>High-quality reference genome for Clonorchis sinensis.</title>
        <authorList>
            <person name="Young N.D."/>
            <person name="Stroehlein A.J."/>
            <person name="Kinkar L."/>
            <person name="Wang T."/>
            <person name="Sohn W.M."/>
            <person name="Chang B.C.H."/>
            <person name="Kaur P."/>
            <person name="Weisz D."/>
            <person name="Dudchenko O."/>
            <person name="Aiden E.L."/>
            <person name="Korhonen P.K."/>
            <person name="Gasser R.B."/>
        </authorList>
    </citation>
    <scope>NUCLEOTIDE SEQUENCE [LARGE SCALE GENOMIC DNA]</scope>
    <source>
        <strain evidence="2">Cs-k2</strain>
    </source>
</reference>
<evidence type="ECO:0000313" key="3">
    <source>
        <dbReference type="Proteomes" id="UP000286415"/>
    </source>
</evidence>
<dbReference type="Proteomes" id="UP000286415">
    <property type="component" value="Unassembled WGS sequence"/>
</dbReference>
<evidence type="ECO:0000313" key="2">
    <source>
        <dbReference type="EMBL" id="KAG5442220.1"/>
    </source>
</evidence>
<dbReference type="EMBL" id="NIRI02000076">
    <property type="protein sequence ID" value="KAG5442220.1"/>
    <property type="molecule type" value="Genomic_DNA"/>
</dbReference>
<feature type="region of interest" description="Disordered" evidence="1">
    <location>
        <begin position="83"/>
        <end position="105"/>
    </location>
</feature>
<comment type="caution">
    <text evidence="2">The sequence shown here is derived from an EMBL/GenBank/DDBJ whole genome shotgun (WGS) entry which is preliminary data.</text>
</comment>
<feature type="compositionally biased region" description="Basic and acidic residues" evidence="1">
    <location>
        <begin position="83"/>
        <end position="94"/>
    </location>
</feature>
<dbReference type="AlphaFoldDB" id="A0A3R7GWY1"/>
<reference evidence="2 3" key="1">
    <citation type="journal article" date="2018" name="Biotechnol. Adv.">
        <title>Improved genomic resources and new bioinformatic workflow for the carcinogenic parasite Clonorchis sinensis: Biotechnological implications.</title>
        <authorList>
            <person name="Wang D."/>
            <person name="Korhonen P.K."/>
            <person name="Gasser R.B."/>
            <person name="Young N.D."/>
        </authorList>
    </citation>
    <scope>NUCLEOTIDE SEQUENCE [LARGE SCALE GENOMIC DNA]</scope>
    <source>
        <strain evidence="2">Cs-k2</strain>
    </source>
</reference>
<gene>
    <name evidence="2" type="ORF">CSKR_100194</name>
</gene>
<proteinExistence type="predicted"/>
<sequence>MNITERDTNRMIYRVSPDDNIIPRLKWLEREFTDRKVRGSNPTSVSRLPLSRFGQPGSSPALVLPLGGMAARHRKSETAHKIAENASIAHDRFRPSSSGSSGRRSPRVSVNLMFYLNPKRTKFGYHTHPHINFIRRLIICFYGGIPLIHKSMKNRKTRPENKKYSISTAHITHEVAENSSTGSPGGRSPRVSANLMFHLNPNCTHLAKYTQLLIDLLFKEDTNETQQSLSFMPFFSWLCCTKAVSGSSWDDD</sequence>
<dbReference type="InParanoid" id="A0A3R7GWY1"/>
<organism evidence="2 3">
    <name type="scientific">Clonorchis sinensis</name>
    <name type="common">Chinese liver fluke</name>
    <dbReference type="NCBI Taxonomy" id="79923"/>
    <lineage>
        <taxon>Eukaryota</taxon>
        <taxon>Metazoa</taxon>
        <taxon>Spiralia</taxon>
        <taxon>Lophotrochozoa</taxon>
        <taxon>Platyhelminthes</taxon>
        <taxon>Trematoda</taxon>
        <taxon>Digenea</taxon>
        <taxon>Opisthorchiida</taxon>
        <taxon>Opisthorchiata</taxon>
        <taxon>Opisthorchiidae</taxon>
        <taxon>Clonorchis</taxon>
    </lineage>
</organism>
<name>A0A3R7GWY1_CLOSI</name>
<feature type="compositionally biased region" description="Low complexity" evidence="1">
    <location>
        <begin position="95"/>
        <end position="105"/>
    </location>
</feature>
<protein>
    <submittedName>
        <fullName evidence="2">Uncharacterized protein</fullName>
    </submittedName>
</protein>
<dbReference type="OrthoDB" id="10051416at2759"/>
<accession>A0A3R7GWY1</accession>
<keyword evidence="3" id="KW-1185">Reference proteome</keyword>
<evidence type="ECO:0000256" key="1">
    <source>
        <dbReference type="SAM" id="MobiDB-lite"/>
    </source>
</evidence>